<comment type="similarity">
    <text evidence="2">Belongs to the CENP-C/MIF2 family.</text>
</comment>
<dbReference type="GO" id="GO:0019237">
    <property type="term" value="F:centromeric DNA binding"/>
    <property type="evidence" value="ECO:0007669"/>
    <property type="project" value="InterPro"/>
</dbReference>
<evidence type="ECO:0000256" key="2">
    <source>
        <dbReference type="ARBA" id="ARBA00010291"/>
    </source>
</evidence>
<evidence type="ECO:0000256" key="1">
    <source>
        <dbReference type="ARBA" id="ARBA00004123"/>
    </source>
</evidence>
<dbReference type="GO" id="GO:0005634">
    <property type="term" value="C:nucleus"/>
    <property type="evidence" value="ECO:0007669"/>
    <property type="project" value="UniProtKB-SubCell"/>
</dbReference>
<dbReference type="GO" id="GO:0051382">
    <property type="term" value="P:kinetochore assembly"/>
    <property type="evidence" value="ECO:0007669"/>
    <property type="project" value="InterPro"/>
</dbReference>
<feature type="compositionally biased region" description="Low complexity" evidence="7">
    <location>
        <begin position="210"/>
        <end position="221"/>
    </location>
</feature>
<feature type="compositionally biased region" description="Polar residues" evidence="7">
    <location>
        <begin position="60"/>
        <end position="91"/>
    </location>
</feature>
<comment type="function">
    <text evidence="5">Component of the kinetochore, a multiprotein complex that assembles on centromeric DNA and attaches chromosomes to spindle microtubules, mediating chromosome segregation and sister chromatid segregation during meiosis and mitosis. Component of the inner kinetochore constitutive centromere-associated network (CCAN), which serves as a structural platform for outer kinetochore assembly.</text>
</comment>
<evidence type="ECO:0000256" key="3">
    <source>
        <dbReference type="ARBA" id="ARBA00023125"/>
    </source>
</evidence>
<comment type="caution">
    <text evidence="10">The sequence shown here is derived from an EMBL/GenBank/DDBJ whole genome shotgun (WGS) entry which is preliminary data.</text>
</comment>
<dbReference type="Proteomes" id="UP000033140">
    <property type="component" value="Unassembled WGS sequence"/>
</dbReference>
<dbReference type="InterPro" id="IPR028386">
    <property type="entry name" value="CENP-C/Mif2/cnp3"/>
</dbReference>
<evidence type="ECO:0000256" key="5">
    <source>
        <dbReference type="ARBA" id="ARBA00057947"/>
    </source>
</evidence>
<evidence type="ECO:0000259" key="9">
    <source>
        <dbReference type="Pfam" id="PF15624"/>
    </source>
</evidence>
<dbReference type="OMA" id="CHGRVQV"/>
<dbReference type="InterPro" id="IPR011051">
    <property type="entry name" value="RmlC_Cupin_sf"/>
</dbReference>
<feature type="region of interest" description="Disordered" evidence="7">
    <location>
        <begin position="1"/>
        <end position="97"/>
    </location>
</feature>
<name>A0A0E9N9E8_SAICN</name>
<dbReference type="GO" id="GO:0000776">
    <property type="term" value="C:kinetochore"/>
    <property type="evidence" value="ECO:0007669"/>
    <property type="project" value="InterPro"/>
</dbReference>
<keyword evidence="4" id="KW-0539">Nucleus</keyword>
<dbReference type="FunFam" id="2.60.120.10:FF:000033">
    <property type="entry name" value="Centromere protein C 1"/>
    <property type="match status" value="1"/>
</dbReference>
<feature type="compositionally biased region" description="Acidic residues" evidence="7">
    <location>
        <begin position="338"/>
        <end position="349"/>
    </location>
</feature>
<reference evidence="10 11" key="3">
    <citation type="journal article" date="2015" name="Genome Announc.">
        <title>Draft Genome Sequence of the Archiascomycetous Yeast Saitoella complicata.</title>
        <authorList>
            <person name="Yamauchi K."/>
            <person name="Kondo S."/>
            <person name="Hamamoto M."/>
            <person name="Takahashi Y."/>
            <person name="Ogura Y."/>
            <person name="Hayashi T."/>
            <person name="Nishida H."/>
        </authorList>
    </citation>
    <scope>NUCLEOTIDE SEQUENCE [LARGE SCALE GENOMIC DNA]</scope>
    <source>
        <strain evidence="10 11">NRRL Y-17804</strain>
    </source>
</reference>
<dbReference type="SMART" id="SM00384">
    <property type="entry name" value="AT_hook"/>
    <property type="match status" value="2"/>
</dbReference>
<evidence type="ECO:0000256" key="7">
    <source>
        <dbReference type="SAM" id="MobiDB-lite"/>
    </source>
</evidence>
<dbReference type="PANTHER" id="PTHR16684">
    <property type="entry name" value="CENTROMERE PROTEIN C"/>
    <property type="match status" value="1"/>
</dbReference>
<dbReference type="STRING" id="698492.A0A0E9N9E8"/>
<comment type="subcellular location">
    <subcellularLocation>
        <location evidence="1">Nucleus</location>
    </subcellularLocation>
</comment>
<dbReference type="Pfam" id="PF11699">
    <property type="entry name" value="CENP-C_C"/>
    <property type="match status" value="1"/>
</dbReference>
<evidence type="ECO:0000256" key="4">
    <source>
        <dbReference type="ARBA" id="ARBA00023242"/>
    </source>
</evidence>
<reference evidence="10 11" key="1">
    <citation type="journal article" date="2011" name="J. Gen. Appl. Microbiol.">
        <title>Draft genome sequencing of the enigmatic yeast Saitoella complicata.</title>
        <authorList>
            <person name="Nishida H."/>
            <person name="Hamamoto M."/>
            <person name="Sugiyama J."/>
        </authorList>
    </citation>
    <scope>NUCLEOTIDE SEQUENCE [LARGE SCALE GENOMIC DNA]</scope>
    <source>
        <strain evidence="10 11">NRRL Y-17804</strain>
    </source>
</reference>
<feature type="compositionally biased region" description="Basic and acidic residues" evidence="7">
    <location>
        <begin position="322"/>
        <end position="337"/>
    </location>
</feature>
<feature type="domain" description="Mif2 N-terminal" evidence="9">
    <location>
        <begin position="19"/>
        <end position="164"/>
    </location>
</feature>
<dbReference type="Gene3D" id="2.60.120.10">
    <property type="entry name" value="Jelly Rolls"/>
    <property type="match status" value="1"/>
</dbReference>
<feature type="compositionally biased region" description="Basic and acidic residues" evidence="7">
    <location>
        <begin position="160"/>
        <end position="178"/>
    </location>
</feature>
<dbReference type="GO" id="GO:0051455">
    <property type="term" value="P:spindle attachment to meiosis I kinetochore"/>
    <property type="evidence" value="ECO:0007669"/>
    <property type="project" value="TreeGrafter"/>
</dbReference>
<dbReference type="Pfam" id="PF15624">
    <property type="entry name" value="Mif2_N"/>
    <property type="match status" value="1"/>
</dbReference>
<evidence type="ECO:0000259" key="8">
    <source>
        <dbReference type="Pfam" id="PF11699"/>
    </source>
</evidence>
<dbReference type="RefSeq" id="XP_019024395.1">
    <property type="nucleotide sequence ID" value="XM_019171805.1"/>
</dbReference>
<feature type="compositionally biased region" description="Basic residues" evidence="7">
    <location>
        <begin position="472"/>
        <end position="489"/>
    </location>
</feature>
<feature type="compositionally biased region" description="Acidic residues" evidence="7">
    <location>
        <begin position="279"/>
        <end position="305"/>
    </location>
</feature>
<dbReference type="AlphaFoldDB" id="A0A0E9N9E8"/>
<feature type="region of interest" description="Disordered" evidence="7">
    <location>
        <begin position="109"/>
        <end position="423"/>
    </location>
</feature>
<dbReference type="OrthoDB" id="1939643at2759"/>
<reference evidence="10 11" key="2">
    <citation type="journal article" date="2014" name="J. Gen. Appl. Microbiol.">
        <title>The early diverging ascomycetous budding yeast Saitoella complicata has three histone deacetylases belonging to the Clr6, Hos2, and Rpd3 lineages.</title>
        <authorList>
            <person name="Nishida H."/>
            <person name="Matsumoto T."/>
            <person name="Kondo S."/>
            <person name="Hamamoto M."/>
            <person name="Yoshikawa H."/>
        </authorList>
    </citation>
    <scope>NUCLEOTIDE SEQUENCE [LARGE SCALE GENOMIC DNA]</scope>
    <source>
        <strain evidence="10 11">NRRL Y-17804</strain>
    </source>
</reference>
<evidence type="ECO:0000313" key="10">
    <source>
        <dbReference type="EMBL" id="GAO46408.1"/>
    </source>
</evidence>
<dbReference type="EMBL" id="BACD03000003">
    <property type="protein sequence ID" value="GAO46408.1"/>
    <property type="molecule type" value="Genomic_DNA"/>
</dbReference>
<proteinExistence type="inferred from homology"/>
<keyword evidence="11" id="KW-1185">Reference proteome</keyword>
<keyword evidence="3" id="KW-0238">DNA-binding</keyword>
<feature type="compositionally biased region" description="Low complexity" evidence="7">
    <location>
        <begin position="141"/>
        <end position="154"/>
    </location>
</feature>
<feature type="region of interest" description="Disordered" evidence="7">
    <location>
        <begin position="470"/>
        <end position="506"/>
    </location>
</feature>
<dbReference type="SUPFAM" id="SSF51182">
    <property type="entry name" value="RmlC-like cupins"/>
    <property type="match status" value="1"/>
</dbReference>
<sequence>MSSSHAPSEADRRGRTNQFTDIGVKGRKTGLVVKDTGRRDSAGMEDMNGFFSPDRPATPQAPNSSFTKRLQDAANLTNNNTSDMSLAQSSMREPATIVRDDRRVSAFAALRRTPARTSLNSPALRVRSAAKGQSSPKKDVSASPSRSSSAHSGSNVNVARKIDFNEVKTPARKERTFEPEPVEEDYPEPQMGDEVYEDNEPVREPEVEAEASPEPARAPSATKPKPRKQTGLLSQGGKKRKLFAMTNGGDVSGDLEAHVGDAVNGAEEAMSEDERMPEPEVEPEMDMEPEPVQEAFDEDVEEAEPEPAQKKRGRPPKAVATKAKEQDAPKKKAKEVQQVEESENEEEEAPAPVKKRGRPPKNTTKEKENIRPAKKTKTSEPAQAKSKKLSKGDVSLTQAKQVIIHEKPPDPSEDFSELGSDVRRSRRARVAPLAFWKNEKIVYGASDRRKSSGLVLPEMKEIIRVEETAPAKTKKRAANGTARGRKRSLKSGDSSDEESDEDIEEEDGLMEAQVLGWQADGEDETVVKVIACPSTQIKPKAVANTSMRYQKIFTVNDFVATGVVDLPPGAEKLPRSSKQNVMIFAVFEGVLEVRVHDTTFKVKKGGQFIVPRGNNYSFKNISAAKTARLFFTHATDTLANAEAEVEAEAAARGAASDDE</sequence>
<evidence type="ECO:0000256" key="6">
    <source>
        <dbReference type="ARBA" id="ARBA00075033"/>
    </source>
</evidence>
<evidence type="ECO:0000313" key="11">
    <source>
        <dbReference type="Proteomes" id="UP000033140"/>
    </source>
</evidence>
<dbReference type="InterPro" id="IPR017956">
    <property type="entry name" value="AT_hook_DNA-bd_motif"/>
</dbReference>
<gene>
    <name evidence="10" type="ORF">G7K_0639-t1</name>
</gene>
<feature type="domain" description="Mif2/CENP-C cupin" evidence="8">
    <location>
        <begin position="548"/>
        <end position="633"/>
    </location>
</feature>
<dbReference type="CDD" id="cd06993">
    <property type="entry name" value="cupin_CENP-C_C"/>
    <property type="match status" value="1"/>
</dbReference>
<dbReference type="InterPro" id="IPR025974">
    <property type="entry name" value="Mif2/CENP-C_cupin"/>
</dbReference>
<dbReference type="GO" id="GO:0051315">
    <property type="term" value="P:attachment of mitotic spindle microtubules to kinetochore"/>
    <property type="evidence" value="ECO:0007669"/>
    <property type="project" value="TreeGrafter"/>
</dbReference>
<feature type="compositionally biased region" description="Acidic residues" evidence="7">
    <location>
        <begin position="494"/>
        <end position="506"/>
    </location>
</feature>
<dbReference type="PANTHER" id="PTHR16684:SF11">
    <property type="entry name" value="CENTROMERE PROTEIN C"/>
    <property type="match status" value="1"/>
</dbReference>
<protein>
    <recommendedName>
        <fullName evidence="6">CENP-C homolog</fullName>
    </recommendedName>
</protein>
<accession>A0A0E9N9E8</accession>
<dbReference type="InterPro" id="IPR028929">
    <property type="entry name" value="Mif2_N"/>
</dbReference>
<dbReference type="InterPro" id="IPR014710">
    <property type="entry name" value="RmlC-like_jellyroll"/>
</dbReference>
<organism evidence="10 11">
    <name type="scientific">Saitoella complicata (strain BCRC 22490 / CBS 7301 / JCM 7358 / NBRC 10748 / NRRL Y-17804)</name>
    <dbReference type="NCBI Taxonomy" id="698492"/>
    <lineage>
        <taxon>Eukaryota</taxon>
        <taxon>Fungi</taxon>
        <taxon>Dikarya</taxon>
        <taxon>Ascomycota</taxon>
        <taxon>Taphrinomycotina</taxon>
        <taxon>Taphrinomycotina incertae sedis</taxon>
        <taxon>Saitoella</taxon>
    </lineage>
</organism>